<dbReference type="PROSITE" id="PS51808">
    <property type="entry name" value="CHCH"/>
    <property type="match status" value="1"/>
</dbReference>
<organism evidence="1 2">
    <name type="scientific">Blomia tropicalis</name>
    <name type="common">Mite</name>
    <dbReference type="NCBI Taxonomy" id="40697"/>
    <lineage>
        <taxon>Eukaryota</taxon>
        <taxon>Metazoa</taxon>
        <taxon>Ecdysozoa</taxon>
        <taxon>Arthropoda</taxon>
        <taxon>Chelicerata</taxon>
        <taxon>Arachnida</taxon>
        <taxon>Acari</taxon>
        <taxon>Acariformes</taxon>
        <taxon>Sarcoptiformes</taxon>
        <taxon>Astigmata</taxon>
        <taxon>Glycyphagoidea</taxon>
        <taxon>Echimyopodidae</taxon>
        <taxon>Blomia</taxon>
    </lineage>
</organism>
<protein>
    <submittedName>
        <fullName evidence="1">Uncharacterized protein</fullName>
    </submittedName>
</protein>
<evidence type="ECO:0000313" key="2">
    <source>
        <dbReference type="Proteomes" id="UP001142055"/>
    </source>
</evidence>
<proteinExistence type="predicted"/>
<dbReference type="AlphaFoldDB" id="A0A9Q0RNL9"/>
<reference evidence="1" key="1">
    <citation type="submission" date="2022-12" db="EMBL/GenBank/DDBJ databases">
        <title>Genome assemblies of Blomia tropicalis.</title>
        <authorList>
            <person name="Cui Y."/>
        </authorList>
    </citation>
    <scope>NUCLEOTIDE SEQUENCE</scope>
    <source>
        <tissue evidence="1">Adult mites</tissue>
    </source>
</reference>
<name>A0A9Q0RNL9_BLOTA</name>
<dbReference type="Proteomes" id="UP001142055">
    <property type="component" value="Chromosome 2"/>
</dbReference>
<dbReference type="OrthoDB" id="70030at2759"/>
<gene>
    <name evidence="1" type="ORF">RDWZM_005633</name>
</gene>
<keyword evidence="2" id="KW-1185">Reference proteome</keyword>
<evidence type="ECO:0000313" key="1">
    <source>
        <dbReference type="EMBL" id="KAJ6219821.1"/>
    </source>
</evidence>
<accession>A0A9Q0RNL9</accession>
<dbReference type="EMBL" id="JAPWDV010000002">
    <property type="protein sequence ID" value="KAJ6219821.1"/>
    <property type="molecule type" value="Genomic_DNA"/>
</dbReference>
<sequence length="203" mass="23014">MESNNCNSNRFTIVNNDISHIHLSNSLLSKLGNAPNNDPQSVSNSSERIAPSTNAITAESSANKKTHDLKVSENDNIRYAEALTANEDCLQLPEHQGFALRDKYEQKLKLYQKEWNDRLQKLESLNDRLMMQKSAKFSNDVKKLESKFRKHSTFVENMPCLAAESDLRQCYSANPKKPLMCADQVKAFSDCVRKAQLEAFKLG</sequence>
<comment type="caution">
    <text evidence="1">The sequence shown here is derived from an EMBL/GenBank/DDBJ whole genome shotgun (WGS) entry which is preliminary data.</text>
</comment>